<organism evidence="3 4">
    <name type="scientific">Xanthobacter autotrophicus</name>
    <dbReference type="NCBI Taxonomy" id="280"/>
    <lineage>
        <taxon>Bacteria</taxon>
        <taxon>Pseudomonadati</taxon>
        <taxon>Pseudomonadota</taxon>
        <taxon>Alphaproteobacteria</taxon>
        <taxon>Hyphomicrobiales</taxon>
        <taxon>Xanthobacteraceae</taxon>
        <taxon>Xanthobacter</taxon>
    </lineage>
</organism>
<comment type="caution">
    <text evidence="3">The sequence shown here is derived from an EMBL/GenBank/DDBJ whole genome shotgun (WGS) entry which is preliminary data.</text>
</comment>
<dbReference type="RefSeq" id="WP_138401690.1">
    <property type="nucleotide sequence ID" value="NZ_JBAFVI010000016.1"/>
</dbReference>
<sequence>MDLGIAGIRVIVTAGAGGIGLEIARAFLTEGARVEVCDVDAAALDALGETAPGVTGSVCDVADRAAVQRFMDDALGRLGGLDVLVNNAGIAGPTGRVDQISPEDWDRTLAVDITGHFNVTRLAVPALKQSDNPSIIGLASAAGRFGFPLRSPYAAAKWGVVGFIKSLAMELGEFGIRANAILPGSVDGPRIRSVFEHKARERNMSMEEVQAMALSATSLKRLIPPQHLANVAVFLASPMGSTISGQAIAVDGDLQMLV</sequence>
<dbReference type="FunFam" id="3.40.50.720:FF:000084">
    <property type="entry name" value="Short-chain dehydrogenase reductase"/>
    <property type="match status" value="1"/>
</dbReference>
<dbReference type="PANTHER" id="PTHR24321:SF8">
    <property type="entry name" value="ESTRADIOL 17-BETA-DEHYDROGENASE 8-RELATED"/>
    <property type="match status" value="1"/>
</dbReference>
<dbReference type="Gene3D" id="3.40.50.720">
    <property type="entry name" value="NAD(P)-binding Rossmann-like Domain"/>
    <property type="match status" value="1"/>
</dbReference>
<keyword evidence="2" id="KW-0560">Oxidoreductase</keyword>
<dbReference type="PRINTS" id="PR00080">
    <property type="entry name" value="SDRFAMILY"/>
</dbReference>
<dbReference type="PANTHER" id="PTHR24321">
    <property type="entry name" value="DEHYDROGENASES, SHORT CHAIN"/>
    <property type="match status" value="1"/>
</dbReference>
<dbReference type="GeneID" id="95776198"/>
<dbReference type="AlphaFoldDB" id="A0A6C1K930"/>
<dbReference type="OrthoDB" id="7568484at2"/>
<dbReference type="Pfam" id="PF13561">
    <property type="entry name" value="adh_short_C2"/>
    <property type="match status" value="1"/>
</dbReference>
<evidence type="ECO:0000256" key="1">
    <source>
        <dbReference type="ARBA" id="ARBA00006484"/>
    </source>
</evidence>
<gene>
    <name evidence="3" type="ORF">FBQ73_22330</name>
</gene>
<dbReference type="PRINTS" id="PR00081">
    <property type="entry name" value="GDHRDH"/>
</dbReference>
<evidence type="ECO:0000313" key="3">
    <source>
        <dbReference type="EMBL" id="TLX40778.1"/>
    </source>
</evidence>
<dbReference type="InterPro" id="IPR020904">
    <property type="entry name" value="Sc_DH/Rdtase_CS"/>
</dbReference>
<dbReference type="SUPFAM" id="SSF51735">
    <property type="entry name" value="NAD(P)-binding Rossmann-fold domains"/>
    <property type="match status" value="1"/>
</dbReference>
<dbReference type="Proteomes" id="UP000305131">
    <property type="component" value="Unassembled WGS sequence"/>
</dbReference>
<proteinExistence type="inferred from homology"/>
<evidence type="ECO:0000256" key="2">
    <source>
        <dbReference type="ARBA" id="ARBA00023002"/>
    </source>
</evidence>
<accession>A0A6C1K930</accession>
<name>A0A6C1K930_XANAU</name>
<dbReference type="GO" id="GO:0016491">
    <property type="term" value="F:oxidoreductase activity"/>
    <property type="evidence" value="ECO:0007669"/>
    <property type="project" value="UniProtKB-KW"/>
</dbReference>
<dbReference type="InterPro" id="IPR036291">
    <property type="entry name" value="NAD(P)-bd_dom_sf"/>
</dbReference>
<protein>
    <submittedName>
        <fullName evidence="3">SDR family oxidoreductase</fullName>
    </submittedName>
</protein>
<dbReference type="PROSITE" id="PS00061">
    <property type="entry name" value="ADH_SHORT"/>
    <property type="match status" value="1"/>
</dbReference>
<dbReference type="CDD" id="cd05233">
    <property type="entry name" value="SDR_c"/>
    <property type="match status" value="1"/>
</dbReference>
<dbReference type="NCBIfam" id="NF009466">
    <property type="entry name" value="PRK12826.1-2"/>
    <property type="match status" value="1"/>
</dbReference>
<evidence type="ECO:0000313" key="4">
    <source>
        <dbReference type="Proteomes" id="UP000305131"/>
    </source>
</evidence>
<comment type="similarity">
    <text evidence="1">Belongs to the short-chain dehydrogenases/reductases (SDR) family.</text>
</comment>
<reference evidence="3 4" key="1">
    <citation type="submission" date="2019-05" db="EMBL/GenBank/DDBJ databases">
        <authorList>
            <person name="Zhou X."/>
        </authorList>
    </citation>
    <scope>NUCLEOTIDE SEQUENCE [LARGE SCALE GENOMIC DNA]</scope>
    <source>
        <strain evidence="3 4">DSM 432</strain>
    </source>
</reference>
<dbReference type="InterPro" id="IPR002347">
    <property type="entry name" value="SDR_fam"/>
</dbReference>
<dbReference type="EMBL" id="VAUP01000042">
    <property type="protein sequence ID" value="TLX40778.1"/>
    <property type="molecule type" value="Genomic_DNA"/>
</dbReference>